<evidence type="ECO:0000256" key="5">
    <source>
        <dbReference type="RuleBase" id="RU003888"/>
    </source>
</evidence>
<dbReference type="GO" id="GO:0003735">
    <property type="term" value="F:structural constituent of ribosome"/>
    <property type="evidence" value="ECO:0007669"/>
    <property type="project" value="InterPro"/>
</dbReference>
<dbReference type="Proteomes" id="UP000000496">
    <property type="component" value="Chromosome gsn.131"/>
</dbReference>
<feature type="compositionally biased region" description="Basic residues" evidence="6">
    <location>
        <begin position="9"/>
        <end position="20"/>
    </location>
</feature>
<feature type="region of interest" description="Disordered" evidence="6">
    <location>
        <begin position="1"/>
        <end position="66"/>
    </location>
</feature>
<dbReference type="STRING" id="331113.SNE_A21110"/>
<keyword evidence="2 4" id="KW-0689">Ribosomal protein</keyword>
<dbReference type="RefSeq" id="WP_013944454.1">
    <property type="nucleotide sequence ID" value="NC_015713.1"/>
</dbReference>
<name>F8L3V9_SIMNZ</name>
<dbReference type="HOGENOM" id="CLU_055188_4_2_0"/>
<proteinExistence type="inferred from homology"/>
<evidence type="ECO:0000256" key="3">
    <source>
        <dbReference type="ARBA" id="ARBA00023274"/>
    </source>
</evidence>
<evidence type="ECO:0000313" key="9">
    <source>
        <dbReference type="Proteomes" id="UP000000496"/>
    </source>
</evidence>
<comment type="similarity">
    <text evidence="1 4 5">Belongs to the universal ribosomal protein uL15 family.</text>
</comment>
<dbReference type="PANTHER" id="PTHR12934:SF11">
    <property type="entry name" value="LARGE RIBOSOMAL SUBUNIT PROTEIN UL15M"/>
    <property type="match status" value="1"/>
</dbReference>
<keyword evidence="4" id="KW-0694">RNA-binding</keyword>
<dbReference type="KEGG" id="sng:SNE_A21110"/>
<keyword evidence="3 4" id="KW-0687">Ribonucleoprotein</keyword>
<evidence type="ECO:0000256" key="2">
    <source>
        <dbReference type="ARBA" id="ARBA00022980"/>
    </source>
</evidence>
<protein>
    <recommendedName>
        <fullName evidence="4">Large ribosomal subunit protein uL15</fullName>
    </recommendedName>
</protein>
<dbReference type="HAMAP" id="MF_01341">
    <property type="entry name" value="Ribosomal_uL15"/>
    <property type="match status" value="1"/>
</dbReference>
<keyword evidence="9" id="KW-1185">Reference proteome</keyword>
<keyword evidence="4" id="KW-0699">rRNA-binding</keyword>
<evidence type="ECO:0000256" key="6">
    <source>
        <dbReference type="SAM" id="MobiDB-lite"/>
    </source>
</evidence>
<dbReference type="NCBIfam" id="TIGR01071">
    <property type="entry name" value="rplO_bact"/>
    <property type="match status" value="1"/>
</dbReference>
<evidence type="ECO:0000256" key="1">
    <source>
        <dbReference type="ARBA" id="ARBA00007320"/>
    </source>
</evidence>
<comment type="subunit">
    <text evidence="4">Part of the 50S ribosomal subunit.</text>
</comment>
<dbReference type="EMBL" id="FR872582">
    <property type="protein sequence ID" value="CCB89988.1"/>
    <property type="molecule type" value="Genomic_DNA"/>
</dbReference>
<feature type="domain" description="Large ribosomal subunit protein uL15/eL18" evidence="7">
    <location>
        <begin position="78"/>
        <end position="143"/>
    </location>
</feature>
<dbReference type="GO" id="GO:0022625">
    <property type="term" value="C:cytosolic large ribosomal subunit"/>
    <property type="evidence" value="ECO:0007669"/>
    <property type="project" value="TreeGrafter"/>
</dbReference>
<dbReference type="InterPro" id="IPR005749">
    <property type="entry name" value="Ribosomal_uL15_bac-type"/>
</dbReference>
<dbReference type="InterPro" id="IPR036227">
    <property type="entry name" value="Ribosomal_uL15/eL18_sf"/>
</dbReference>
<dbReference type="eggNOG" id="COG0200">
    <property type="taxonomic scope" value="Bacteria"/>
</dbReference>
<reference evidence="8 9" key="1">
    <citation type="journal article" date="2011" name="Mol. Biol. Evol.">
        <title>Unity in variety--the pan-genome of the Chlamydiae.</title>
        <authorList>
            <person name="Collingro A."/>
            <person name="Tischler P."/>
            <person name="Weinmaier T."/>
            <person name="Penz T."/>
            <person name="Heinz E."/>
            <person name="Brunham R.C."/>
            <person name="Read T.D."/>
            <person name="Bavoil P.M."/>
            <person name="Sachse K."/>
            <person name="Kahane S."/>
            <person name="Friedman M.G."/>
            <person name="Rattei T."/>
            <person name="Myers G.S."/>
            <person name="Horn M."/>
        </authorList>
    </citation>
    <scope>NUCLEOTIDE SEQUENCE [LARGE SCALE GENOMIC DNA]</scope>
    <source>
        <strain evidence="9">ATCC VR-1471 / Z</strain>
    </source>
</reference>
<dbReference type="Gene3D" id="3.100.10.10">
    <property type="match status" value="1"/>
</dbReference>
<evidence type="ECO:0000259" key="7">
    <source>
        <dbReference type="Pfam" id="PF00828"/>
    </source>
</evidence>
<evidence type="ECO:0000313" key="8">
    <source>
        <dbReference type="EMBL" id="CCB89988.1"/>
    </source>
</evidence>
<dbReference type="SUPFAM" id="SSF52080">
    <property type="entry name" value="Ribosomal proteins L15p and L18e"/>
    <property type="match status" value="1"/>
</dbReference>
<dbReference type="InterPro" id="IPR001196">
    <property type="entry name" value="Ribosomal_uL15_CS"/>
</dbReference>
<dbReference type="OrthoDB" id="9810293at2"/>
<organism evidence="8 9">
    <name type="scientific">Simkania negevensis (strain ATCC VR-1471 / DSM 27360 / Z)</name>
    <dbReference type="NCBI Taxonomy" id="331113"/>
    <lineage>
        <taxon>Bacteria</taxon>
        <taxon>Pseudomonadati</taxon>
        <taxon>Chlamydiota</taxon>
        <taxon>Chlamydiia</taxon>
        <taxon>Parachlamydiales</taxon>
        <taxon>Simkaniaceae</taxon>
        <taxon>Simkania</taxon>
    </lineage>
</organism>
<dbReference type="PROSITE" id="PS00475">
    <property type="entry name" value="RIBOSOMAL_L15"/>
    <property type="match status" value="1"/>
</dbReference>
<gene>
    <name evidence="4 8" type="primary">rplO</name>
    <name evidence="8" type="ordered locus">SNE_A21110</name>
</gene>
<dbReference type="Pfam" id="PF00828">
    <property type="entry name" value="Ribosomal_L27A"/>
    <property type="match status" value="1"/>
</dbReference>
<accession>F8L3V9</accession>
<dbReference type="InterPro" id="IPR021131">
    <property type="entry name" value="Ribosomal_uL15/eL18"/>
</dbReference>
<comment type="function">
    <text evidence="4">Binds to the 23S rRNA.</text>
</comment>
<dbReference type="GO" id="GO:0019843">
    <property type="term" value="F:rRNA binding"/>
    <property type="evidence" value="ECO:0007669"/>
    <property type="project" value="UniProtKB-UniRule"/>
</dbReference>
<dbReference type="AlphaFoldDB" id="F8L3V9"/>
<dbReference type="PANTHER" id="PTHR12934">
    <property type="entry name" value="50S RIBOSOMAL PROTEIN L15"/>
    <property type="match status" value="1"/>
</dbReference>
<evidence type="ECO:0000256" key="4">
    <source>
        <dbReference type="HAMAP-Rule" id="MF_01341"/>
    </source>
</evidence>
<sequence>MKLSELKNTHRKKQGTKRVGRGPGSNKGKTSCRGHKGDKSRSGYKTRAGKEGGQLPLFKKLPGRGFPNTRFQKPVFAINLNRINEHFEEGETVNRETLLKKGFPVRRATGGIKILANGELEKKLVIEVDAFSKAAVRKLEEKGIEFKRVK</sequence>
<dbReference type="GO" id="GO:0006412">
    <property type="term" value="P:translation"/>
    <property type="evidence" value="ECO:0007669"/>
    <property type="project" value="UniProtKB-UniRule"/>
</dbReference>
<dbReference type="InterPro" id="IPR030878">
    <property type="entry name" value="Ribosomal_uL15"/>
</dbReference>